<protein>
    <submittedName>
        <fullName evidence="1">Uncharacterized protein</fullName>
    </submittedName>
</protein>
<reference evidence="1" key="1">
    <citation type="submission" date="2023-06" db="EMBL/GenBank/DDBJ databases">
        <title>Genomic analysis of the entomopathogenic nematode Steinernema hermaphroditum.</title>
        <authorList>
            <person name="Schwarz E.M."/>
            <person name="Heppert J.K."/>
            <person name="Baniya A."/>
            <person name="Schwartz H.T."/>
            <person name="Tan C.-H."/>
            <person name="Antoshechkin I."/>
            <person name="Sternberg P.W."/>
            <person name="Goodrich-Blair H."/>
            <person name="Dillman A.R."/>
        </authorList>
    </citation>
    <scope>NUCLEOTIDE SEQUENCE</scope>
    <source>
        <strain evidence="1">PS9179</strain>
        <tissue evidence="1">Whole animal</tissue>
    </source>
</reference>
<proteinExistence type="predicted"/>
<accession>A0AA39I8D6</accession>
<evidence type="ECO:0000313" key="2">
    <source>
        <dbReference type="Proteomes" id="UP001175271"/>
    </source>
</evidence>
<dbReference type="EMBL" id="JAUCMV010000002">
    <property type="protein sequence ID" value="KAK0418619.1"/>
    <property type="molecule type" value="Genomic_DNA"/>
</dbReference>
<dbReference type="Proteomes" id="UP001175271">
    <property type="component" value="Unassembled WGS sequence"/>
</dbReference>
<gene>
    <name evidence="1" type="ORF">QR680_013673</name>
</gene>
<name>A0AA39I8D6_9BILA</name>
<comment type="caution">
    <text evidence="1">The sequence shown here is derived from an EMBL/GenBank/DDBJ whole genome shotgun (WGS) entry which is preliminary data.</text>
</comment>
<organism evidence="1 2">
    <name type="scientific">Steinernema hermaphroditum</name>
    <dbReference type="NCBI Taxonomy" id="289476"/>
    <lineage>
        <taxon>Eukaryota</taxon>
        <taxon>Metazoa</taxon>
        <taxon>Ecdysozoa</taxon>
        <taxon>Nematoda</taxon>
        <taxon>Chromadorea</taxon>
        <taxon>Rhabditida</taxon>
        <taxon>Tylenchina</taxon>
        <taxon>Panagrolaimomorpha</taxon>
        <taxon>Strongyloidoidea</taxon>
        <taxon>Steinernematidae</taxon>
        <taxon>Steinernema</taxon>
    </lineage>
</organism>
<keyword evidence="2" id="KW-1185">Reference proteome</keyword>
<evidence type="ECO:0000313" key="1">
    <source>
        <dbReference type="EMBL" id="KAK0418619.1"/>
    </source>
</evidence>
<dbReference type="AlphaFoldDB" id="A0AA39I8D6"/>
<sequence>MIPCPTAITDPFDLMDSLQLAHGNPTNKRTKTKLERTLSLPNEVDVSQCSTNLEYLQHMSNHLQFYRYLTDVVGTDSSEKSRKEGTVIMDLGRNKWTQPEKPSPNDIAIAQRSPFYVHYEALRSESYASTAVEGYFHVPTSTKMRVNETQWMPPPP</sequence>